<protein>
    <submittedName>
        <fullName evidence="2">Uncharacterized protein</fullName>
    </submittedName>
</protein>
<accession>A0A8H6V7G1</accession>
<keyword evidence="3" id="KW-1185">Reference proteome</keyword>
<comment type="caution">
    <text evidence="2">The sequence shown here is derived from an EMBL/GenBank/DDBJ whole genome shotgun (WGS) entry which is preliminary data.</text>
</comment>
<feature type="region of interest" description="Disordered" evidence="1">
    <location>
        <begin position="295"/>
        <end position="350"/>
    </location>
</feature>
<gene>
    <name evidence="2" type="ORF">CNMCM7691_009976</name>
</gene>
<name>A0A8H6V7G1_9EURO</name>
<reference evidence="2" key="1">
    <citation type="submission" date="2020-06" db="EMBL/GenBank/DDBJ databases">
        <title>Draft genome sequences of strains closely related to Aspergillus parafelis and Aspergillus hiratsukae.</title>
        <authorList>
            <person name="Dos Santos R.A.C."/>
            <person name="Rivero-Menendez O."/>
            <person name="Steenwyk J.L."/>
            <person name="Mead M.E."/>
            <person name="Goldman G.H."/>
            <person name="Alastruey-Izquierdo A."/>
            <person name="Rokas A."/>
        </authorList>
    </citation>
    <scope>NUCLEOTIDE SEQUENCE</scope>
    <source>
        <strain evidence="2">CNM-CM7691</strain>
    </source>
</reference>
<dbReference type="EMBL" id="JACBAG010001833">
    <property type="protein sequence ID" value="KAF7180685.1"/>
    <property type="molecule type" value="Genomic_DNA"/>
</dbReference>
<evidence type="ECO:0000313" key="2">
    <source>
        <dbReference type="EMBL" id="KAF7180685.1"/>
    </source>
</evidence>
<dbReference type="Proteomes" id="UP000641853">
    <property type="component" value="Unassembled WGS sequence"/>
</dbReference>
<evidence type="ECO:0000313" key="3">
    <source>
        <dbReference type="Proteomes" id="UP000641853"/>
    </source>
</evidence>
<evidence type="ECO:0000256" key="1">
    <source>
        <dbReference type="SAM" id="MobiDB-lite"/>
    </source>
</evidence>
<dbReference type="AlphaFoldDB" id="A0A8H6V7G1"/>
<feature type="compositionally biased region" description="Polar residues" evidence="1">
    <location>
        <begin position="309"/>
        <end position="318"/>
    </location>
</feature>
<sequence>MALSSSDWLPNGIGPFGLALSSEKAGFIAAMRTVYGRRDLHYNAMGSGYSTLFAKHIACNCLPFAECSQQAQVETIPITRVFLHKIKSGSAIADVSIHGPVSNAATRYLDNLPSSKDNDYYRGFCPPQVLSQPGTIYNNGGQRISTWAEAVAGIAFGGLVPLAGTQLIQAVRFTVGGGEGLGGGIELLQRIIDVVGKQTAQWLPGLHLFGHQQVYLGFLYESAFLLDFSLNETDYEVRNVVRTLDRCSTLIECLIAAYQREGIDDAATRLEEVYEQTCHEIQLYFNQALGRHNKQPLGPQELSPRERSTQSNLNSFFQGSGRGGYKTNTGDRAIPPSGIGSAEQSQGSSVNNDLQEVLNLLSQNRSDRPLTAPHVAKVARCIIMMWTYIVGVVMWEKEDEEDAHGDALSPRRYKPVPFGDLPDVSAWR</sequence>
<proteinExistence type="predicted"/>
<organism evidence="2 3">
    <name type="scientific">Aspergillus felis</name>
    <dbReference type="NCBI Taxonomy" id="1287682"/>
    <lineage>
        <taxon>Eukaryota</taxon>
        <taxon>Fungi</taxon>
        <taxon>Dikarya</taxon>
        <taxon>Ascomycota</taxon>
        <taxon>Pezizomycotina</taxon>
        <taxon>Eurotiomycetes</taxon>
        <taxon>Eurotiomycetidae</taxon>
        <taxon>Eurotiales</taxon>
        <taxon>Aspergillaceae</taxon>
        <taxon>Aspergillus</taxon>
        <taxon>Aspergillus subgen. Fumigati</taxon>
    </lineage>
</organism>